<dbReference type="GO" id="GO:0006783">
    <property type="term" value="P:heme biosynthetic process"/>
    <property type="evidence" value="ECO:0007669"/>
    <property type="project" value="TreeGrafter"/>
</dbReference>
<evidence type="ECO:0000313" key="6">
    <source>
        <dbReference type="EMBL" id="CAD8086073.1"/>
    </source>
</evidence>
<evidence type="ECO:0000256" key="3">
    <source>
        <dbReference type="ARBA" id="ARBA00022679"/>
    </source>
</evidence>
<dbReference type="OrthoDB" id="564646at2759"/>
<feature type="domain" description="Porphobilinogen deaminase N-terminal" evidence="5">
    <location>
        <begin position="7"/>
        <end position="132"/>
    </location>
</feature>
<evidence type="ECO:0000256" key="4">
    <source>
        <dbReference type="ARBA" id="ARBA00023244"/>
    </source>
</evidence>
<comment type="similarity">
    <text evidence="1">Belongs to the HMBS family.</text>
</comment>
<dbReference type="Proteomes" id="UP000692954">
    <property type="component" value="Unassembled WGS sequence"/>
</dbReference>
<dbReference type="PANTHER" id="PTHR11557:SF0">
    <property type="entry name" value="PORPHOBILINOGEN DEAMINASE"/>
    <property type="match status" value="1"/>
</dbReference>
<accession>A0A8S1N952</accession>
<proteinExistence type="inferred from homology"/>
<dbReference type="GO" id="GO:0005737">
    <property type="term" value="C:cytoplasm"/>
    <property type="evidence" value="ECO:0007669"/>
    <property type="project" value="TreeGrafter"/>
</dbReference>
<dbReference type="AlphaFoldDB" id="A0A8S1N952"/>
<evidence type="ECO:0000256" key="2">
    <source>
        <dbReference type="ARBA" id="ARBA00012655"/>
    </source>
</evidence>
<keyword evidence="7" id="KW-1185">Reference proteome</keyword>
<dbReference type="Pfam" id="PF01379">
    <property type="entry name" value="Porphobil_deam"/>
    <property type="match status" value="1"/>
</dbReference>
<dbReference type="InterPro" id="IPR022417">
    <property type="entry name" value="Porphobilin_deaminase_N"/>
</dbReference>
<dbReference type="EMBL" id="CAJJDN010000049">
    <property type="protein sequence ID" value="CAD8086073.1"/>
    <property type="molecule type" value="Genomic_DNA"/>
</dbReference>
<name>A0A8S1N952_9CILI</name>
<keyword evidence="4" id="KW-0627">Porphyrin biosynthesis</keyword>
<dbReference type="PANTHER" id="PTHR11557">
    <property type="entry name" value="PORPHOBILINOGEN DEAMINASE"/>
    <property type="match status" value="1"/>
</dbReference>
<evidence type="ECO:0000313" key="7">
    <source>
        <dbReference type="Proteomes" id="UP000692954"/>
    </source>
</evidence>
<dbReference type="EC" id="2.5.1.61" evidence="2"/>
<dbReference type="InterPro" id="IPR000860">
    <property type="entry name" value="HemC"/>
</dbReference>
<reference evidence="6" key="1">
    <citation type="submission" date="2021-01" db="EMBL/GenBank/DDBJ databases">
        <authorList>
            <consortium name="Genoscope - CEA"/>
            <person name="William W."/>
        </authorList>
    </citation>
    <scope>NUCLEOTIDE SEQUENCE</scope>
</reference>
<organism evidence="6 7">
    <name type="scientific">Paramecium sonneborni</name>
    <dbReference type="NCBI Taxonomy" id="65129"/>
    <lineage>
        <taxon>Eukaryota</taxon>
        <taxon>Sar</taxon>
        <taxon>Alveolata</taxon>
        <taxon>Ciliophora</taxon>
        <taxon>Intramacronucleata</taxon>
        <taxon>Oligohymenophorea</taxon>
        <taxon>Peniculida</taxon>
        <taxon>Parameciidae</taxon>
        <taxon>Paramecium</taxon>
    </lineage>
</organism>
<evidence type="ECO:0000259" key="5">
    <source>
        <dbReference type="Pfam" id="PF01379"/>
    </source>
</evidence>
<keyword evidence="3" id="KW-0808">Transferase</keyword>
<dbReference type="GO" id="GO:0004418">
    <property type="term" value="F:hydroxymethylbilane synthase activity"/>
    <property type="evidence" value="ECO:0007669"/>
    <property type="project" value="UniProtKB-EC"/>
</dbReference>
<protein>
    <recommendedName>
        <fullName evidence="2">hydroxymethylbilane synthase</fullName>
        <ecNumber evidence="2">2.5.1.61</ecNumber>
    </recommendedName>
</protein>
<evidence type="ECO:0000256" key="1">
    <source>
        <dbReference type="ARBA" id="ARBA00005638"/>
    </source>
</evidence>
<gene>
    <name evidence="6" type="ORF">PSON_ATCC_30995.1.T0490170</name>
</gene>
<comment type="caution">
    <text evidence="6">The sequence shown here is derived from an EMBL/GenBank/DDBJ whole genome shotgun (WGS) entry which is preliminary data.</text>
</comment>
<sequence length="243" mass="29233">MLRQLSFATRSSALAMVQTNYIINEFKQECHIIKVSNEIGDMNLQYYKMPTVGLFTKQVEQYLLEQKANVAVHSFEMYCIQLHIQNLNKEEMQYQRIRNIITKVQVSQLPDWFNEDTSSLKRIATIRQRYPKQIQQIIEEQEFRNLMKDNMMQQFQPRQESQNQVQLIDLIQKKKNSYLHQHKQLQNSLQKGTIERLRVLNDVDAQKRCIAERIFLNQLEEDAVYKLRQRRWDSIHQMKSFSC</sequence>